<dbReference type="Pfam" id="PF12710">
    <property type="entry name" value="HAD"/>
    <property type="match status" value="1"/>
</dbReference>
<evidence type="ECO:0000256" key="3">
    <source>
        <dbReference type="ARBA" id="ARBA00022842"/>
    </source>
</evidence>
<dbReference type="EMBL" id="FPHV01000085">
    <property type="protein sequence ID" value="SFV81722.1"/>
    <property type="molecule type" value="Genomic_DNA"/>
</dbReference>
<dbReference type="CDD" id="cd02612">
    <property type="entry name" value="HAD_PGPPase"/>
    <property type="match status" value="1"/>
</dbReference>
<keyword evidence="2 4" id="KW-0378">Hydrolase</keyword>
<keyword evidence="1" id="KW-0479">Metal-binding</keyword>
<evidence type="ECO:0000256" key="2">
    <source>
        <dbReference type="ARBA" id="ARBA00022801"/>
    </source>
</evidence>
<reference evidence="4" key="1">
    <citation type="submission" date="2016-10" db="EMBL/GenBank/DDBJ databases">
        <authorList>
            <person name="de Groot N.N."/>
        </authorList>
    </citation>
    <scope>NUCLEOTIDE SEQUENCE</scope>
</reference>
<dbReference type="NCBIfam" id="TIGR01488">
    <property type="entry name" value="HAD-SF-IB"/>
    <property type="match status" value="1"/>
</dbReference>
<dbReference type="EC" id="3.1.3.3" evidence="4"/>
<keyword evidence="3" id="KW-0460">Magnesium</keyword>
<accession>A0A1W1DK50</accession>
<dbReference type="GO" id="GO:0046872">
    <property type="term" value="F:metal ion binding"/>
    <property type="evidence" value="ECO:0007669"/>
    <property type="project" value="UniProtKB-KW"/>
</dbReference>
<dbReference type="InterPro" id="IPR023214">
    <property type="entry name" value="HAD_sf"/>
</dbReference>
<name>A0A1W1DK50_9ZZZZ</name>
<protein>
    <submittedName>
        <fullName evidence="4">Phosphoserine phosphatase</fullName>
        <ecNumber evidence="4">3.1.3.3</ecNumber>
    </submittedName>
</protein>
<dbReference type="PANTHER" id="PTHR43344">
    <property type="entry name" value="PHOSPHOSERINE PHOSPHATASE"/>
    <property type="match status" value="1"/>
</dbReference>
<sequence length="217" mass="24272">MALAIFDLDKTLIGGDSDFLWGEFMSEIGAVDSDTYQVKNQYFFDQYALGKLDINEYLEFCLAPLSQYPLATLNEWHQQFMRSKIDSILLPKAQAVVDAHRDKGDTLLVITATNRFVTAPIVAKYGIDHLLATEAEMKDGQYTGKVAGEPCFQSGKIGHLNQWLAKTGESIKGASFYSDSHNDLPMLELVDYPVVVNADEQLTQIATDKGWPSLDWH</sequence>
<dbReference type="EMBL" id="FPHX01000113">
    <property type="protein sequence ID" value="SFV84673.1"/>
    <property type="molecule type" value="Genomic_DNA"/>
</dbReference>
<evidence type="ECO:0000256" key="1">
    <source>
        <dbReference type="ARBA" id="ARBA00022723"/>
    </source>
</evidence>
<dbReference type="SUPFAM" id="SSF56784">
    <property type="entry name" value="HAD-like"/>
    <property type="match status" value="1"/>
</dbReference>
<dbReference type="PANTHER" id="PTHR43344:SF13">
    <property type="entry name" value="PHOSPHATASE RV3661-RELATED"/>
    <property type="match status" value="1"/>
</dbReference>
<evidence type="ECO:0000313" key="5">
    <source>
        <dbReference type="EMBL" id="SFV84673.1"/>
    </source>
</evidence>
<proteinExistence type="predicted"/>
<evidence type="ECO:0000313" key="4">
    <source>
        <dbReference type="EMBL" id="SFV81722.1"/>
    </source>
</evidence>
<dbReference type="Gene3D" id="1.20.1440.100">
    <property type="entry name" value="SG protein - dephosphorylation function"/>
    <property type="match status" value="1"/>
</dbReference>
<gene>
    <name evidence="4" type="ORF">MNB_SUP05-6-601</name>
    <name evidence="5" type="ORF">MNB_SUP05-9-1055</name>
</gene>
<dbReference type="GO" id="GO:0016787">
    <property type="term" value="F:hydrolase activity"/>
    <property type="evidence" value="ECO:0007669"/>
    <property type="project" value="UniProtKB-KW"/>
</dbReference>
<organism evidence="4">
    <name type="scientific">hydrothermal vent metagenome</name>
    <dbReference type="NCBI Taxonomy" id="652676"/>
    <lineage>
        <taxon>unclassified sequences</taxon>
        <taxon>metagenomes</taxon>
        <taxon>ecological metagenomes</taxon>
    </lineage>
</organism>
<dbReference type="AlphaFoldDB" id="A0A1W1DK50"/>
<dbReference type="InterPro" id="IPR050582">
    <property type="entry name" value="HAD-like_SerB"/>
</dbReference>
<dbReference type="Gene3D" id="3.40.50.1000">
    <property type="entry name" value="HAD superfamily/HAD-like"/>
    <property type="match status" value="1"/>
</dbReference>
<dbReference type="InterPro" id="IPR006385">
    <property type="entry name" value="HAD_hydro_SerB1"/>
</dbReference>
<dbReference type="InterPro" id="IPR036412">
    <property type="entry name" value="HAD-like_sf"/>
</dbReference>
<dbReference type="NCBIfam" id="TIGR01490">
    <property type="entry name" value="HAD-SF-IB-hyp1"/>
    <property type="match status" value="1"/>
</dbReference>